<dbReference type="EMBL" id="PP813864">
    <property type="protein sequence ID" value="XCN26761.1"/>
    <property type="molecule type" value="Genomic_DNA"/>
</dbReference>
<sequence>MNSGLCESAEMRKIDALCKGKCGSGLLPTAMLLLKKANKYVGVHNSIGAMDLSTEIVEFIAAIERQENGL</sequence>
<proteinExistence type="predicted"/>
<accession>A0AAU8KTC4</accession>
<name>A0AAU8KTC4_9VIRU</name>
<organism evidence="1">
    <name type="scientific">Pseudomonas phage vB_PaeP_FBPa42</name>
    <dbReference type="NCBI Taxonomy" id="3231240"/>
    <lineage>
        <taxon>Viruses</taxon>
    </lineage>
</organism>
<evidence type="ECO:0000313" key="1">
    <source>
        <dbReference type="EMBL" id="XCN26761.1"/>
    </source>
</evidence>
<protein>
    <submittedName>
        <fullName evidence="1">Uncharacterized protein</fullName>
    </submittedName>
</protein>
<reference evidence="1" key="1">
    <citation type="submission" date="2024-05" db="EMBL/GenBank/DDBJ databases">
        <title>Defense systems in Pseudomonas aeruginosa.</title>
        <authorList>
            <person name="van den Berg D.F."/>
            <person name="Costa R.A."/>
        </authorList>
    </citation>
    <scope>NUCLEOTIDE SEQUENCE</scope>
</reference>